<keyword evidence="9" id="KW-0472">Membrane</keyword>
<dbReference type="PANTHER" id="PTHR43344:SF2">
    <property type="entry name" value="PHOSPHOSERINE PHOSPHATASE"/>
    <property type="match status" value="1"/>
</dbReference>
<dbReference type="PANTHER" id="PTHR43344">
    <property type="entry name" value="PHOSPHOSERINE PHOSPHATASE"/>
    <property type="match status" value="1"/>
</dbReference>
<dbReference type="InterPro" id="IPR036412">
    <property type="entry name" value="HAD-like_sf"/>
</dbReference>
<dbReference type="GO" id="GO:0036424">
    <property type="term" value="F:L-phosphoserine phosphatase activity"/>
    <property type="evidence" value="ECO:0007669"/>
    <property type="project" value="TreeGrafter"/>
</dbReference>
<evidence type="ECO:0000256" key="9">
    <source>
        <dbReference type="SAM" id="Phobius"/>
    </source>
</evidence>
<dbReference type="GO" id="GO:0005737">
    <property type="term" value="C:cytoplasm"/>
    <property type="evidence" value="ECO:0007669"/>
    <property type="project" value="TreeGrafter"/>
</dbReference>
<keyword evidence="5" id="KW-0479">Metal-binding</keyword>
<gene>
    <name evidence="10" type="ORF">SDC9_06854</name>
</gene>
<comment type="pathway">
    <text evidence="2">Amino-acid biosynthesis; L-serine biosynthesis; L-serine from 3-phospho-D-glycerate: step 3/3.</text>
</comment>
<evidence type="ECO:0000256" key="3">
    <source>
        <dbReference type="ARBA" id="ARBA00012640"/>
    </source>
</evidence>
<keyword evidence="7" id="KW-0460">Magnesium</keyword>
<protein>
    <recommendedName>
        <fullName evidence="3">phosphoserine phosphatase</fullName>
        <ecNumber evidence="3">3.1.3.3</ecNumber>
    </recommendedName>
</protein>
<sequence length="522" mass="57711">MAHKLQHFCHVQVSSSCEDSNVEPRLGLSLLGMAVQGTKLIAGVCDMQKCRLWVCCLLVAAAMFMASAAGAADTVMLQREGWDPTVRQSLNEMFVLYGKGSPNYNPSIRPYAVFDFDNTVSILDVEEQLAIYQLEHMRFAVKPEQMYAVLTTGVPDINMDLGKEYNNLTVATVAADAAAAYKRLYAQGYVSPAGVYGEKMQKMQAGDDWKEFATKARWLYDAIGDTMDVSVSYPWITYWFTGMTPQQVYGMAHEAFVHYRKASADPAFWQKRKWQSPAAYKGSKAGQITVSYKQGITVSPEIQELFHALEANGFDAWVCSASFIDVISAAVSPEVFGIEGVDGVLAMTNKEQNGKYINAYDYDFHAQTQGKGKTLSISKLIAPLYRGRGPVFVAFDSQGDFNFVSEYADTAVGLALNRARKDDAGILAAVALYQNQKKLTVAKAVQQGNTRYLLQGRNENGGYLWPRPEVQQLGKDKPELLSSKAEGWLKKLESGTTVPVLINDAPKLTGKLKTYDGYKSIR</sequence>
<dbReference type="InterPro" id="IPR023214">
    <property type="entry name" value="HAD_sf"/>
</dbReference>
<dbReference type="InterPro" id="IPR050582">
    <property type="entry name" value="HAD-like_SerB"/>
</dbReference>
<comment type="cofactor">
    <cofactor evidence="1">
        <name>Mg(2+)</name>
        <dbReference type="ChEBI" id="CHEBI:18420"/>
    </cofactor>
</comment>
<dbReference type="GO" id="GO:0000287">
    <property type="term" value="F:magnesium ion binding"/>
    <property type="evidence" value="ECO:0007669"/>
    <property type="project" value="TreeGrafter"/>
</dbReference>
<dbReference type="PROSITE" id="PS51257">
    <property type="entry name" value="PROKAR_LIPOPROTEIN"/>
    <property type="match status" value="1"/>
</dbReference>
<proteinExistence type="predicted"/>
<keyword evidence="6" id="KW-0378">Hydrolase</keyword>
<dbReference type="Gene3D" id="3.40.50.1000">
    <property type="entry name" value="HAD superfamily/HAD-like"/>
    <property type="match status" value="1"/>
</dbReference>
<keyword evidence="9" id="KW-1133">Transmembrane helix</keyword>
<accession>A0A644T379</accession>
<evidence type="ECO:0000256" key="4">
    <source>
        <dbReference type="ARBA" id="ARBA00022605"/>
    </source>
</evidence>
<keyword evidence="9" id="KW-0812">Transmembrane</keyword>
<dbReference type="Gene3D" id="1.20.1440.320">
    <property type="match status" value="1"/>
</dbReference>
<dbReference type="EC" id="3.1.3.3" evidence="3"/>
<evidence type="ECO:0000256" key="1">
    <source>
        <dbReference type="ARBA" id="ARBA00001946"/>
    </source>
</evidence>
<evidence type="ECO:0000256" key="2">
    <source>
        <dbReference type="ARBA" id="ARBA00005135"/>
    </source>
</evidence>
<dbReference type="SUPFAM" id="SSF56784">
    <property type="entry name" value="HAD-like"/>
    <property type="match status" value="1"/>
</dbReference>
<evidence type="ECO:0000256" key="7">
    <source>
        <dbReference type="ARBA" id="ARBA00022842"/>
    </source>
</evidence>
<dbReference type="EMBL" id="VSSQ01000014">
    <property type="protein sequence ID" value="MPL61284.1"/>
    <property type="molecule type" value="Genomic_DNA"/>
</dbReference>
<name>A0A644T379_9ZZZZ</name>
<dbReference type="AlphaFoldDB" id="A0A644T379"/>
<dbReference type="GO" id="GO:0006564">
    <property type="term" value="P:L-serine biosynthetic process"/>
    <property type="evidence" value="ECO:0007669"/>
    <property type="project" value="UniProtKB-KW"/>
</dbReference>
<evidence type="ECO:0000256" key="8">
    <source>
        <dbReference type="ARBA" id="ARBA00023299"/>
    </source>
</evidence>
<evidence type="ECO:0000256" key="6">
    <source>
        <dbReference type="ARBA" id="ARBA00022801"/>
    </source>
</evidence>
<organism evidence="10">
    <name type="scientific">bioreactor metagenome</name>
    <dbReference type="NCBI Taxonomy" id="1076179"/>
    <lineage>
        <taxon>unclassified sequences</taxon>
        <taxon>metagenomes</taxon>
        <taxon>ecological metagenomes</taxon>
    </lineage>
</organism>
<evidence type="ECO:0000313" key="10">
    <source>
        <dbReference type="EMBL" id="MPL61284.1"/>
    </source>
</evidence>
<comment type="caution">
    <text evidence="10">The sequence shown here is derived from an EMBL/GenBank/DDBJ whole genome shotgun (WGS) entry which is preliminary data.</text>
</comment>
<keyword evidence="8" id="KW-0718">Serine biosynthesis</keyword>
<reference evidence="10" key="1">
    <citation type="submission" date="2019-08" db="EMBL/GenBank/DDBJ databases">
        <authorList>
            <person name="Kucharzyk K."/>
            <person name="Murdoch R.W."/>
            <person name="Higgins S."/>
            <person name="Loffler F."/>
        </authorList>
    </citation>
    <scope>NUCLEOTIDE SEQUENCE</scope>
</reference>
<keyword evidence="4" id="KW-0028">Amino-acid biosynthesis</keyword>
<feature type="transmembrane region" description="Helical" evidence="9">
    <location>
        <begin position="52"/>
        <end position="72"/>
    </location>
</feature>
<evidence type="ECO:0000256" key="5">
    <source>
        <dbReference type="ARBA" id="ARBA00022723"/>
    </source>
</evidence>